<dbReference type="Gene3D" id="3.30.450.20">
    <property type="entry name" value="PAS domain"/>
    <property type="match status" value="2"/>
</dbReference>
<dbReference type="PROSITE" id="PS50112">
    <property type="entry name" value="PAS"/>
    <property type="match status" value="1"/>
</dbReference>
<dbReference type="CDD" id="cd00130">
    <property type="entry name" value="PAS"/>
    <property type="match status" value="1"/>
</dbReference>
<gene>
    <name evidence="6" type="ORF">HSBAA_04020</name>
</gene>
<dbReference type="InterPro" id="IPR000014">
    <property type="entry name" value="PAS"/>
</dbReference>
<name>A0A455TZX0_9GAMM</name>
<reference evidence="6 7" key="1">
    <citation type="journal article" date="2019" name="Microbiol. Resour. Announc.">
        <title>Complete Genome Sequence of Halomonas sulfidaeris Strain Esulfide1 Isolated from a Metal Sulfide Rock at a Depth of 2,200 Meters, Obtained Using Nanopore Sequencing.</title>
        <authorList>
            <person name="Saito M."/>
            <person name="Nishigata A."/>
            <person name="Galipon J."/>
            <person name="Arakawa K."/>
        </authorList>
    </citation>
    <scope>NUCLEOTIDE SEQUENCE [LARGE SCALE GENOMIC DNA]</scope>
    <source>
        <strain evidence="6 7">ATCC BAA-803</strain>
    </source>
</reference>
<evidence type="ECO:0000259" key="4">
    <source>
        <dbReference type="PROSITE" id="PS50112"/>
    </source>
</evidence>
<evidence type="ECO:0000256" key="1">
    <source>
        <dbReference type="ARBA" id="ARBA00022630"/>
    </source>
</evidence>
<dbReference type="InterPro" id="IPR035965">
    <property type="entry name" value="PAS-like_dom_sf"/>
</dbReference>
<evidence type="ECO:0000256" key="3">
    <source>
        <dbReference type="ARBA" id="ARBA00022991"/>
    </source>
</evidence>
<dbReference type="KEGG" id="hsr:HSBAA_04020"/>
<dbReference type="NCBIfam" id="TIGR00229">
    <property type="entry name" value="sensory_box"/>
    <property type="match status" value="1"/>
</dbReference>
<sequence>MGQHFESAMQGKITRFELSIYDRDGQQHLLDLIALPININNNVAGIYGIAQDVTTSRAQQTQLRTLERSVEASVNGVLIADANLPDMPIVYANRAFSVMTGYTQEDVIGKNCRFLQGVIAIPLSSRKFVAILKSSVMSMSHCATIVKTVRRFGTTFMYPPYVTRRATLPILLAFNTIFPNIKHTKHDWLITQVTMI</sequence>
<feature type="domain" description="PAS" evidence="4">
    <location>
        <begin position="62"/>
        <end position="111"/>
    </location>
</feature>
<dbReference type="Proteomes" id="UP000320231">
    <property type="component" value="Chromosome"/>
</dbReference>
<dbReference type="InterPro" id="IPR000700">
    <property type="entry name" value="PAS-assoc_C"/>
</dbReference>
<evidence type="ECO:0000313" key="6">
    <source>
        <dbReference type="EMBL" id="BBI59096.1"/>
    </source>
</evidence>
<accession>A0A455TZX0</accession>
<organism evidence="6 7">
    <name type="scientific">Vreelandella sulfidaeris</name>
    <dbReference type="NCBI Taxonomy" id="115553"/>
    <lineage>
        <taxon>Bacteria</taxon>
        <taxon>Pseudomonadati</taxon>
        <taxon>Pseudomonadota</taxon>
        <taxon>Gammaproteobacteria</taxon>
        <taxon>Oceanospirillales</taxon>
        <taxon>Halomonadaceae</taxon>
        <taxon>Vreelandella</taxon>
    </lineage>
</organism>
<dbReference type="PANTHER" id="PTHR47429">
    <property type="entry name" value="PROTEIN TWIN LOV 1"/>
    <property type="match status" value="1"/>
</dbReference>
<dbReference type="Pfam" id="PF13426">
    <property type="entry name" value="PAS_9"/>
    <property type="match status" value="2"/>
</dbReference>
<evidence type="ECO:0008006" key="8">
    <source>
        <dbReference type="Google" id="ProtNLM"/>
    </source>
</evidence>
<dbReference type="AlphaFoldDB" id="A0A455TZX0"/>
<evidence type="ECO:0000259" key="5">
    <source>
        <dbReference type="PROSITE" id="PS50113"/>
    </source>
</evidence>
<evidence type="ECO:0000256" key="2">
    <source>
        <dbReference type="ARBA" id="ARBA00022643"/>
    </source>
</evidence>
<dbReference type="SUPFAM" id="SSF55785">
    <property type="entry name" value="PYP-like sensor domain (PAS domain)"/>
    <property type="match status" value="2"/>
</dbReference>
<dbReference type="PANTHER" id="PTHR47429:SF8">
    <property type="entry name" value="PHOTOTROPIN-1-LIKE"/>
    <property type="match status" value="1"/>
</dbReference>
<dbReference type="PROSITE" id="PS50113">
    <property type="entry name" value="PAC"/>
    <property type="match status" value="1"/>
</dbReference>
<proteinExistence type="predicted"/>
<dbReference type="EMBL" id="AP019514">
    <property type="protein sequence ID" value="BBI59096.1"/>
    <property type="molecule type" value="Genomic_DNA"/>
</dbReference>
<evidence type="ECO:0000313" key="7">
    <source>
        <dbReference type="Proteomes" id="UP000320231"/>
    </source>
</evidence>
<keyword evidence="3" id="KW-0157">Chromophore</keyword>
<keyword evidence="1" id="KW-0285">Flavoprotein</keyword>
<protein>
    <recommendedName>
        <fullName evidence="8">PAS domain-containing protein</fullName>
    </recommendedName>
</protein>
<dbReference type="SMART" id="SM00091">
    <property type="entry name" value="PAS"/>
    <property type="match status" value="1"/>
</dbReference>
<keyword evidence="2" id="KW-0288">FMN</keyword>
<feature type="domain" description="PAC" evidence="5">
    <location>
        <begin position="14"/>
        <end position="65"/>
    </location>
</feature>